<reference evidence="2 3" key="1">
    <citation type="submission" date="2018-05" db="EMBL/GenBank/DDBJ databases">
        <title>Draft genome sequence of Rhodanobacter denitrificans Yn1 isolated from gold copper mine.</title>
        <authorList>
            <person name="Yang N."/>
            <person name="Mazhar H.S."/>
            <person name="Rensing C."/>
        </authorList>
    </citation>
    <scope>NUCLEOTIDE SEQUENCE [LARGE SCALE GENOMIC DNA]</scope>
    <source>
        <strain evidence="2 3">Yn1</strain>
    </source>
</reference>
<proteinExistence type="predicted"/>
<feature type="transmembrane region" description="Helical" evidence="1">
    <location>
        <begin position="354"/>
        <end position="373"/>
    </location>
</feature>
<organism evidence="2 3">
    <name type="scientific">Rhodanobacter denitrificans</name>
    <dbReference type="NCBI Taxonomy" id="666685"/>
    <lineage>
        <taxon>Bacteria</taxon>
        <taxon>Pseudomonadati</taxon>
        <taxon>Pseudomonadota</taxon>
        <taxon>Gammaproteobacteria</taxon>
        <taxon>Lysobacterales</taxon>
        <taxon>Rhodanobacteraceae</taxon>
        <taxon>Rhodanobacter</taxon>
    </lineage>
</organism>
<feature type="transmembrane region" description="Helical" evidence="1">
    <location>
        <begin position="324"/>
        <end position="342"/>
    </location>
</feature>
<dbReference type="InterPro" id="IPR010266">
    <property type="entry name" value="NnrS"/>
</dbReference>
<dbReference type="RefSeq" id="WP_114345108.1">
    <property type="nucleotide sequence ID" value="NZ_QFWQ01000009.1"/>
</dbReference>
<feature type="transmembrane region" description="Helical" evidence="1">
    <location>
        <begin position="66"/>
        <end position="90"/>
    </location>
</feature>
<dbReference type="Pfam" id="PF05940">
    <property type="entry name" value="NnrS"/>
    <property type="match status" value="1"/>
</dbReference>
<feature type="transmembrane region" description="Helical" evidence="1">
    <location>
        <begin position="190"/>
        <end position="209"/>
    </location>
</feature>
<dbReference type="EMBL" id="QFWQ01000009">
    <property type="protein sequence ID" value="RCS28939.1"/>
    <property type="molecule type" value="Genomic_DNA"/>
</dbReference>
<name>A0A368KAH1_9GAMM</name>
<dbReference type="OrthoDB" id="9770040at2"/>
<dbReference type="AlphaFoldDB" id="A0A368KAH1"/>
<evidence type="ECO:0000313" key="2">
    <source>
        <dbReference type="EMBL" id="RCS28939.1"/>
    </source>
</evidence>
<dbReference type="Proteomes" id="UP000252387">
    <property type="component" value="Unassembled WGS sequence"/>
</dbReference>
<evidence type="ECO:0000313" key="3">
    <source>
        <dbReference type="Proteomes" id="UP000252387"/>
    </source>
</evidence>
<feature type="transmembrane region" description="Helical" evidence="1">
    <location>
        <begin position="284"/>
        <end position="304"/>
    </location>
</feature>
<accession>A0A368KAH1</accession>
<feature type="transmembrane region" description="Helical" evidence="1">
    <location>
        <begin position="379"/>
        <end position="399"/>
    </location>
</feature>
<feature type="transmembrane region" description="Helical" evidence="1">
    <location>
        <begin position="128"/>
        <end position="151"/>
    </location>
</feature>
<protein>
    <submittedName>
        <fullName evidence="2">NnrS family protein</fullName>
    </submittedName>
</protein>
<feature type="transmembrane region" description="Helical" evidence="1">
    <location>
        <begin position="163"/>
        <end position="184"/>
    </location>
</feature>
<sequence>MADTPTSTAKPATFAELPALLASAPHRLLFFAGTVAVLLSMAWWAVELTWMRFGLAGWPQPPIPPGWAHAMLIQYGLFPLFMFGFLLTTFPRWLGRPALPRARYVPVAGGIFGGYVLANVGLLDLMWLLRLGVALMLAGYLVGVVTLARVLRGADDKLHHAKSCLAALSLGTLGLAVFLAFLFGAPAECALLAIKLGTYGLLLPIYFTVTHRMLPFFSGNVAKGYTVVRPRWSLQVVWLLLLAHLLLEWRDALGWLWLADVPLALVFAWHALAWQPWKAMRPGLLAVLHLAFAWLPVAFVLYAVQDVVYALSGHHILGRAPLHALAIGYFGSMLVAMVTRVTQGHSGRPLEMGAIPWLCFALLQLVALVRIRAELGGDVYLWLVIAAYGWLLAFLPWVLRSAWIYLTPRIDGKPG</sequence>
<gene>
    <name evidence="2" type="ORF">DEO45_14695</name>
</gene>
<keyword evidence="1" id="KW-0812">Transmembrane</keyword>
<keyword evidence="1" id="KW-1133">Transmembrane helix</keyword>
<comment type="caution">
    <text evidence="2">The sequence shown here is derived from an EMBL/GenBank/DDBJ whole genome shotgun (WGS) entry which is preliminary data.</text>
</comment>
<keyword evidence="3" id="KW-1185">Reference proteome</keyword>
<keyword evidence="1" id="KW-0472">Membrane</keyword>
<feature type="transmembrane region" description="Helical" evidence="1">
    <location>
        <begin position="230"/>
        <end position="247"/>
    </location>
</feature>
<evidence type="ECO:0000256" key="1">
    <source>
        <dbReference type="SAM" id="Phobius"/>
    </source>
</evidence>
<feature type="transmembrane region" description="Helical" evidence="1">
    <location>
        <begin position="28"/>
        <end position="46"/>
    </location>
</feature>
<feature type="transmembrane region" description="Helical" evidence="1">
    <location>
        <begin position="253"/>
        <end position="272"/>
    </location>
</feature>
<feature type="transmembrane region" description="Helical" evidence="1">
    <location>
        <begin position="102"/>
        <end position="122"/>
    </location>
</feature>